<keyword evidence="6" id="KW-0547">Nucleotide-binding</keyword>
<dbReference type="NCBIfam" id="NF008775">
    <property type="entry name" value="PRK11819.1"/>
    <property type="match status" value="1"/>
</dbReference>
<dbReference type="InterPro" id="IPR017871">
    <property type="entry name" value="ABC_transporter-like_CS"/>
</dbReference>
<dbReference type="FunFam" id="3.40.50.300:FF:000011">
    <property type="entry name" value="Putative ABC transporter ATP-binding component"/>
    <property type="match status" value="1"/>
</dbReference>
<evidence type="ECO:0000256" key="6">
    <source>
        <dbReference type="ARBA" id="ARBA00022741"/>
    </source>
</evidence>
<dbReference type="AlphaFoldDB" id="A0A7G6YEA3"/>
<keyword evidence="3" id="KW-0820">tRNA-binding</keyword>
<dbReference type="EMBL" id="CP043641">
    <property type="protein sequence ID" value="QNE36818.1"/>
    <property type="molecule type" value="Genomic_DNA"/>
</dbReference>
<comment type="similarity">
    <text evidence="1">Belongs to the ABC transporter superfamily. ABCF family. Translational throttle EttA subfamily.</text>
</comment>
<organism evidence="13 14">
    <name type="scientific">Leifsonia shinshuensis</name>
    <dbReference type="NCBI Taxonomy" id="150026"/>
    <lineage>
        <taxon>Bacteria</taxon>
        <taxon>Bacillati</taxon>
        <taxon>Actinomycetota</taxon>
        <taxon>Actinomycetes</taxon>
        <taxon>Micrococcales</taxon>
        <taxon>Microbacteriaceae</taxon>
        <taxon>Leifsonia</taxon>
    </lineage>
</organism>
<gene>
    <name evidence="13" type="primary">ettA</name>
    <name evidence="13" type="ORF">F1C12_17975</name>
</gene>
<evidence type="ECO:0000259" key="12">
    <source>
        <dbReference type="PROSITE" id="PS50893"/>
    </source>
</evidence>
<dbReference type="SMART" id="SM00382">
    <property type="entry name" value="AAA"/>
    <property type="match status" value="2"/>
</dbReference>
<evidence type="ECO:0000313" key="13">
    <source>
        <dbReference type="EMBL" id="QNE36818.1"/>
    </source>
</evidence>
<keyword evidence="5" id="KW-0677">Repeat</keyword>
<dbReference type="GO" id="GO:0005524">
    <property type="term" value="F:ATP binding"/>
    <property type="evidence" value="ECO:0007669"/>
    <property type="project" value="UniProtKB-KW"/>
</dbReference>
<evidence type="ECO:0000256" key="8">
    <source>
        <dbReference type="ARBA" id="ARBA00022840"/>
    </source>
</evidence>
<dbReference type="InterPro" id="IPR003439">
    <property type="entry name" value="ABC_transporter-like_ATP-bd"/>
</dbReference>
<keyword evidence="11" id="KW-0648">Protein biosynthesis</keyword>
<keyword evidence="2" id="KW-0963">Cytoplasm</keyword>
<dbReference type="SUPFAM" id="SSF52540">
    <property type="entry name" value="P-loop containing nucleoside triphosphate hydrolases"/>
    <property type="match status" value="2"/>
</dbReference>
<dbReference type="GO" id="GO:0019843">
    <property type="term" value="F:rRNA binding"/>
    <property type="evidence" value="ECO:0007669"/>
    <property type="project" value="UniProtKB-KW"/>
</dbReference>
<reference evidence="14" key="1">
    <citation type="submission" date="2019-09" db="EMBL/GenBank/DDBJ databases">
        <title>Antimicrobial potential of Antarctic Bacteria.</title>
        <authorList>
            <person name="Benaud N."/>
            <person name="Edwards R.J."/>
            <person name="Ferrari B.C."/>
        </authorList>
    </citation>
    <scope>NUCLEOTIDE SEQUENCE [LARGE SCALE GENOMIC DNA]</scope>
    <source>
        <strain evidence="14">INR9</strain>
    </source>
</reference>
<accession>A0A7G6YEA3</accession>
<evidence type="ECO:0000313" key="14">
    <source>
        <dbReference type="Proteomes" id="UP000515511"/>
    </source>
</evidence>
<keyword evidence="10" id="KW-0694">RNA-binding</keyword>
<feature type="domain" description="ABC transporter" evidence="12">
    <location>
        <begin position="308"/>
        <end position="524"/>
    </location>
</feature>
<dbReference type="CDD" id="cd03221">
    <property type="entry name" value="ABCF_EF-3"/>
    <property type="match status" value="2"/>
</dbReference>
<dbReference type="InterPro" id="IPR003593">
    <property type="entry name" value="AAA+_ATPase"/>
</dbReference>
<feature type="domain" description="ABC transporter" evidence="12">
    <location>
        <begin position="8"/>
        <end position="258"/>
    </location>
</feature>
<dbReference type="Pfam" id="PF00005">
    <property type="entry name" value="ABC_tran"/>
    <property type="match status" value="2"/>
</dbReference>
<dbReference type="GO" id="GO:0045900">
    <property type="term" value="P:negative regulation of translational elongation"/>
    <property type="evidence" value="ECO:0007669"/>
    <property type="project" value="InterPro"/>
</dbReference>
<evidence type="ECO:0000256" key="1">
    <source>
        <dbReference type="ARBA" id="ARBA00005868"/>
    </source>
</evidence>
<dbReference type="GO" id="GO:0016887">
    <property type="term" value="F:ATP hydrolysis activity"/>
    <property type="evidence" value="ECO:0007669"/>
    <property type="project" value="InterPro"/>
</dbReference>
<evidence type="ECO:0000256" key="4">
    <source>
        <dbReference type="ARBA" id="ARBA00022730"/>
    </source>
</evidence>
<sequence>MSGEHWVARVENATITRGTKHILENVNLTISEHDRVGVIGPNGAGKSTLLGVIAGTDTLTAGSAMTAPDISVGVLMQEPVLRDDETVLENIEDAISDTITARALYDDAARRLAADGSEAALAELGDLQEYLDRVDGWDVASRVEQAMTALRCPPGPVFVASLSGGERRRVALCRLLLAQPDLLLLDEPTNHLDTDSTNWLQEHLAAYPGTVIAITHDRSFLDMVARRIIEVEHGRVHVFAGGYSDYLARRLADFRVDGRRDVQRLRLLEREFASLSEDDARRRPDGDSQVPVGELLIPPPPRLGTNVIELDSVSKAFDERVVLDHVSFTVPRGGIVGVLGPNGVGKTTLFEIISGRLAPDSGAVHVGETVRISYVDQARSGIDAARTAWEAVADGEATVRLGDTEVPARAYVARFGFTGQSQEKPVKDYSGGERNRLNLALTLKQGGNVLLLDEPSNDLDTETLIALEQALLDFDGSAMITSHDQWFLNRVATHILAWEGATDDPGHWYWYEGNLADYEENRTQRLPVLVQAVGPRRRMVRG</sequence>
<evidence type="ECO:0000256" key="10">
    <source>
        <dbReference type="ARBA" id="ARBA00022884"/>
    </source>
</evidence>
<evidence type="ECO:0000256" key="7">
    <source>
        <dbReference type="ARBA" id="ARBA00022801"/>
    </source>
</evidence>
<evidence type="ECO:0000256" key="2">
    <source>
        <dbReference type="ARBA" id="ARBA00022490"/>
    </source>
</evidence>
<dbReference type="GO" id="GO:0000049">
    <property type="term" value="F:tRNA binding"/>
    <property type="evidence" value="ECO:0007669"/>
    <property type="project" value="UniProtKB-KW"/>
</dbReference>
<dbReference type="PROSITE" id="PS00211">
    <property type="entry name" value="ABC_TRANSPORTER_1"/>
    <property type="match status" value="2"/>
</dbReference>
<dbReference type="KEGG" id="lse:F1C12_17975"/>
<evidence type="ECO:0000256" key="5">
    <source>
        <dbReference type="ARBA" id="ARBA00022737"/>
    </source>
</evidence>
<evidence type="ECO:0000256" key="3">
    <source>
        <dbReference type="ARBA" id="ARBA00022555"/>
    </source>
</evidence>
<keyword evidence="4" id="KW-0699">rRNA-binding</keyword>
<dbReference type="PANTHER" id="PTHR43858:SF1">
    <property type="entry name" value="ABC TRANSPORTER-RELATED PROTEIN"/>
    <property type="match status" value="1"/>
</dbReference>
<evidence type="ECO:0000256" key="11">
    <source>
        <dbReference type="ARBA" id="ARBA00022917"/>
    </source>
</evidence>
<keyword evidence="8" id="KW-0067">ATP-binding</keyword>
<dbReference type="PROSITE" id="PS50893">
    <property type="entry name" value="ABC_TRANSPORTER_2"/>
    <property type="match status" value="2"/>
</dbReference>
<name>A0A7G6YEA3_9MICO</name>
<dbReference type="PANTHER" id="PTHR43858">
    <property type="entry name" value="ENERGY-DEPENDENT TRANSLATIONAL THROTTLE PROTEIN ETTA"/>
    <property type="match status" value="1"/>
</dbReference>
<dbReference type="GO" id="GO:0006412">
    <property type="term" value="P:translation"/>
    <property type="evidence" value="ECO:0007669"/>
    <property type="project" value="UniProtKB-KW"/>
</dbReference>
<dbReference type="RefSeq" id="WP_185276256.1">
    <property type="nucleotide sequence ID" value="NZ_CP043641.1"/>
</dbReference>
<protein>
    <submittedName>
        <fullName evidence="13">Energy-dependent translational throttle protein EttA</fullName>
    </submittedName>
</protein>
<evidence type="ECO:0000256" key="9">
    <source>
        <dbReference type="ARBA" id="ARBA00022845"/>
    </source>
</evidence>
<dbReference type="Proteomes" id="UP000515511">
    <property type="component" value="Chromosome"/>
</dbReference>
<keyword evidence="9" id="KW-0810">Translation regulation</keyword>
<dbReference type="InterPro" id="IPR022374">
    <property type="entry name" value="EttA"/>
</dbReference>
<dbReference type="InterPro" id="IPR027417">
    <property type="entry name" value="P-loop_NTPase"/>
</dbReference>
<dbReference type="FunFam" id="3.40.50.300:FF:000183">
    <property type="entry name" value="ABC transporter ATP-binding protein yjjK"/>
    <property type="match status" value="1"/>
</dbReference>
<keyword evidence="7" id="KW-0378">Hydrolase</keyword>
<proteinExistence type="inferred from homology"/>
<dbReference type="Gene3D" id="3.40.50.300">
    <property type="entry name" value="P-loop containing nucleotide triphosphate hydrolases"/>
    <property type="match status" value="2"/>
</dbReference>